<dbReference type="NCBIfam" id="NF004790">
    <property type="entry name" value="PRK06136.1"/>
    <property type="match status" value="1"/>
</dbReference>
<dbReference type="Gene3D" id="3.40.1010.10">
    <property type="entry name" value="Cobalt-precorrin-4 Transmethylase, Domain 1"/>
    <property type="match status" value="1"/>
</dbReference>
<feature type="domain" description="Sirohaem synthase dimerisation" evidence="17">
    <location>
        <begin position="148"/>
        <end position="205"/>
    </location>
</feature>
<dbReference type="SUPFAM" id="SSF51735">
    <property type="entry name" value="NAD(P)-binding Rossmann-fold domains"/>
    <property type="match status" value="1"/>
</dbReference>
<dbReference type="PROSITE" id="PS00840">
    <property type="entry name" value="SUMT_2"/>
    <property type="match status" value="1"/>
</dbReference>
<dbReference type="InterPro" id="IPR050161">
    <property type="entry name" value="Siro_Cobalamin_biosynth"/>
</dbReference>
<dbReference type="GO" id="GO:0032259">
    <property type="term" value="P:methylation"/>
    <property type="evidence" value="ECO:0007669"/>
    <property type="project" value="UniProtKB-KW"/>
</dbReference>
<evidence type="ECO:0000313" key="18">
    <source>
        <dbReference type="EMBL" id="QDO96516.1"/>
    </source>
</evidence>
<dbReference type="GO" id="GO:0051287">
    <property type="term" value="F:NAD binding"/>
    <property type="evidence" value="ECO:0007669"/>
    <property type="project" value="InterPro"/>
</dbReference>
<dbReference type="CDD" id="cd11642">
    <property type="entry name" value="SUMT"/>
    <property type="match status" value="1"/>
</dbReference>
<keyword evidence="7" id="KW-0560">Oxidoreductase</keyword>
<dbReference type="Gene3D" id="3.30.160.110">
    <property type="entry name" value="Siroheme synthase, domain 2"/>
    <property type="match status" value="1"/>
</dbReference>
<dbReference type="NCBIfam" id="NF007922">
    <property type="entry name" value="PRK10637.1"/>
    <property type="match status" value="1"/>
</dbReference>
<evidence type="ECO:0000256" key="5">
    <source>
        <dbReference type="ARBA" id="ARBA00022679"/>
    </source>
</evidence>
<evidence type="ECO:0000256" key="4">
    <source>
        <dbReference type="ARBA" id="ARBA00022603"/>
    </source>
</evidence>
<evidence type="ECO:0000256" key="14">
    <source>
        <dbReference type="PIRSR" id="PIRSR036426-1"/>
    </source>
</evidence>
<dbReference type="FunFam" id="3.40.1010.10:FF:000001">
    <property type="entry name" value="Siroheme synthase"/>
    <property type="match status" value="1"/>
</dbReference>
<dbReference type="InterPro" id="IPR012409">
    <property type="entry name" value="Sirohaem_synth"/>
</dbReference>
<keyword evidence="8" id="KW-0520">NAD</keyword>
<dbReference type="EC" id="2.1.1.107" evidence="18"/>
<organism evidence="18 19">
    <name type="scientific">Ferrovibrio terrae</name>
    <dbReference type="NCBI Taxonomy" id="2594003"/>
    <lineage>
        <taxon>Bacteria</taxon>
        <taxon>Pseudomonadati</taxon>
        <taxon>Pseudomonadota</taxon>
        <taxon>Alphaproteobacteria</taxon>
        <taxon>Rhodospirillales</taxon>
        <taxon>Rhodospirillaceae</taxon>
        <taxon>Ferrovibrio</taxon>
    </lineage>
</organism>
<evidence type="ECO:0000256" key="8">
    <source>
        <dbReference type="ARBA" id="ARBA00023027"/>
    </source>
</evidence>
<reference evidence="18 19" key="1">
    <citation type="submission" date="2019-07" db="EMBL/GenBank/DDBJ databases">
        <title>Genome sequencing for Ferrovibrio sp. K5.</title>
        <authorList>
            <person name="Park S.-J."/>
        </authorList>
    </citation>
    <scope>NUCLEOTIDE SEQUENCE [LARGE SCALE GENOMIC DNA]</scope>
    <source>
        <strain evidence="18 19">K5</strain>
    </source>
</reference>
<dbReference type="Gene3D" id="3.40.50.720">
    <property type="entry name" value="NAD(P)-binding Rossmann-like Domain"/>
    <property type="match status" value="1"/>
</dbReference>
<protein>
    <submittedName>
        <fullName evidence="18">Uroporphyrinogen-III C-methyltransferase</fullName>
        <ecNumber evidence="18">2.1.1.107</ecNumber>
    </submittedName>
</protein>
<dbReference type="InterPro" id="IPR035996">
    <property type="entry name" value="4pyrrol_Methylase_sf"/>
</dbReference>
<comment type="pathway">
    <text evidence="12">Porphyrin-containing compound metabolism; siroheme biosynthesis; precorrin-2 from uroporphyrinogen III: step 1/1.</text>
</comment>
<feature type="active site" description="Proton acceptor" evidence="14">
    <location>
        <position position="246"/>
    </location>
</feature>
<dbReference type="InterPro" id="IPR014776">
    <property type="entry name" value="4pyrrole_Mease_sub2"/>
</dbReference>
<dbReference type="InterPro" id="IPR000878">
    <property type="entry name" value="4pyrrol_Mease"/>
</dbReference>
<dbReference type="InterPro" id="IPR014777">
    <property type="entry name" value="4pyrrole_Mease_sub1"/>
</dbReference>
<dbReference type="SUPFAM" id="SSF75615">
    <property type="entry name" value="Siroheme synthase middle domains-like"/>
    <property type="match status" value="1"/>
</dbReference>
<evidence type="ECO:0000256" key="12">
    <source>
        <dbReference type="ARBA" id="ARBA00025705"/>
    </source>
</evidence>
<keyword evidence="9" id="KW-0456">Lyase</keyword>
<proteinExistence type="inferred from homology"/>
<dbReference type="RefSeq" id="WP_144067497.1">
    <property type="nucleotide sequence ID" value="NZ_CP041636.1"/>
</dbReference>
<evidence type="ECO:0000259" key="16">
    <source>
        <dbReference type="Pfam" id="PF00590"/>
    </source>
</evidence>
<dbReference type="InterPro" id="IPR037115">
    <property type="entry name" value="Sirohaem_synt_dimer_dom_sf"/>
</dbReference>
<comment type="pathway">
    <text evidence="1">Porphyrin-containing compound metabolism; siroheme biosynthesis; sirohydrochlorin from precorrin-2: step 1/1.</text>
</comment>
<dbReference type="UniPathway" id="UPA00262">
    <property type="reaction ID" value="UER00211"/>
</dbReference>
<dbReference type="Gene3D" id="3.30.950.10">
    <property type="entry name" value="Methyltransferase, Cobalt-precorrin-4 Transmethylase, Domain 2"/>
    <property type="match status" value="1"/>
</dbReference>
<evidence type="ECO:0000256" key="10">
    <source>
        <dbReference type="ARBA" id="ARBA00023244"/>
    </source>
</evidence>
<dbReference type="Pfam" id="PF13241">
    <property type="entry name" value="NAD_binding_7"/>
    <property type="match status" value="1"/>
</dbReference>
<dbReference type="PANTHER" id="PTHR45790">
    <property type="entry name" value="SIROHEME SYNTHASE-RELATED"/>
    <property type="match status" value="1"/>
</dbReference>
<dbReference type="InterPro" id="IPR036291">
    <property type="entry name" value="NAD(P)-bd_dom_sf"/>
</dbReference>
<keyword evidence="19" id="KW-1185">Reference proteome</keyword>
<keyword evidence="6" id="KW-0949">S-adenosyl-L-methionine</keyword>
<dbReference type="GO" id="GO:0004851">
    <property type="term" value="F:uroporphyrin-III C-methyltransferase activity"/>
    <property type="evidence" value="ECO:0007669"/>
    <property type="project" value="UniProtKB-EC"/>
</dbReference>
<keyword evidence="5 15" id="KW-0808">Transferase</keyword>
<comment type="catalytic activity">
    <reaction evidence="13">
        <text>precorrin-2 + NAD(+) = sirohydrochlorin + NADH + 2 H(+)</text>
        <dbReference type="Rhea" id="RHEA:15613"/>
        <dbReference type="ChEBI" id="CHEBI:15378"/>
        <dbReference type="ChEBI" id="CHEBI:57540"/>
        <dbReference type="ChEBI" id="CHEBI:57945"/>
        <dbReference type="ChEBI" id="CHEBI:58351"/>
        <dbReference type="ChEBI" id="CHEBI:58827"/>
        <dbReference type="EC" id="1.3.1.76"/>
    </reaction>
</comment>
<sequence length="463" mass="48532">MHSFPGFLNLQDRLVLVAGGGENAARKIRLLAKAGARIRVVANELNAEIFSLVAEGVAEHRAEFSADVLDGARLVISAYGDARDEAVAEAAQQRGLLVNVVDRADLSDFTVPAIVERGDITIGISSNGTAPLLLGRIRAQIEALLPARLGDVAALAGEFRGTVARVIGDAANRKRFWQRVFDGPVAAKALAGDRAGARATLMSELNSQQDEVPGHVALVGAGPGDPDLLTIAAQRALMDADIVLYDALVSPEILDRVRRDAERVSVGKRKGRHSIGQDEINILLAEHATAGKRVVRLKAGDPFIFGRGGEEMDYLNARGIAVSVIPGITAALGCAASAGIPLTHRELSHGISLVSGQLKDGSEDSFDWIERAAKAEETVVVYMGLSQAAHIRDRLIAAGASAALPVALIEKGTRPDQQVSAGALSTLPALATQHGGGPVLLIIGKVAAYARPSVAVAQQRRIA</sequence>
<keyword evidence="3" id="KW-0169">Cobalamin biosynthesis</keyword>
<dbReference type="PIRSF" id="PIRSF036426">
    <property type="entry name" value="Sirohaem_synth"/>
    <property type="match status" value="1"/>
</dbReference>
<dbReference type="OrthoDB" id="9815856at2"/>
<dbReference type="GO" id="GO:0009236">
    <property type="term" value="P:cobalamin biosynthetic process"/>
    <property type="evidence" value="ECO:0007669"/>
    <property type="project" value="UniProtKB-KW"/>
</dbReference>
<dbReference type="NCBIfam" id="TIGR01470">
    <property type="entry name" value="cysG_Nterm"/>
    <property type="match status" value="1"/>
</dbReference>
<keyword evidence="10" id="KW-0627">Porphyrin biosynthesis</keyword>
<evidence type="ECO:0000259" key="17">
    <source>
        <dbReference type="Pfam" id="PF10414"/>
    </source>
</evidence>
<evidence type="ECO:0000256" key="3">
    <source>
        <dbReference type="ARBA" id="ARBA00022573"/>
    </source>
</evidence>
<keyword evidence="11" id="KW-0511">Multifunctional enzyme</keyword>
<dbReference type="NCBIfam" id="TIGR01469">
    <property type="entry name" value="cobA_cysG_Cterm"/>
    <property type="match status" value="1"/>
</dbReference>
<dbReference type="Proteomes" id="UP000317496">
    <property type="component" value="Chromosome"/>
</dbReference>
<dbReference type="InterPro" id="IPR006366">
    <property type="entry name" value="CobA/CysG_C"/>
</dbReference>
<evidence type="ECO:0000256" key="11">
    <source>
        <dbReference type="ARBA" id="ARBA00023268"/>
    </source>
</evidence>
<evidence type="ECO:0000256" key="6">
    <source>
        <dbReference type="ARBA" id="ARBA00022691"/>
    </source>
</evidence>
<dbReference type="Gene3D" id="1.10.8.210">
    <property type="entry name" value="Sirohaem synthase, dimerisation domain"/>
    <property type="match status" value="1"/>
</dbReference>
<dbReference type="GO" id="GO:0019354">
    <property type="term" value="P:siroheme biosynthetic process"/>
    <property type="evidence" value="ECO:0007669"/>
    <property type="project" value="UniProtKB-UniPathway"/>
</dbReference>
<evidence type="ECO:0000256" key="9">
    <source>
        <dbReference type="ARBA" id="ARBA00023239"/>
    </source>
</evidence>
<gene>
    <name evidence="18" type="primary">cobA</name>
    <name evidence="18" type="ORF">FNB15_04165</name>
</gene>
<evidence type="ECO:0000256" key="7">
    <source>
        <dbReference type="ARBA" id="ARBA00023002"/>
    </source>
</evidence>
<dbReference type="Pfam" id="PF10414">
    <property type="entry name" value="CysG_dimeriser"/>
    <property type="match status" value="1"/>
</dbReference>
<evidence type="ECO:0000313" key="19">
    <source>
        <dbReference type="Proteomes" id="UP000317496"/>
    </source>
</evidence>
<keyword evidence="4 15" id="KW-0489">Methyltransferase</keyword>
<evidence type="ECO:0000256" key="1">
    <source>
        <dbReference type="ARBA" id="ARBA00005010"/>
    </source>
</evidence>
<evidence type="ECO:0000256" key="15">
    <source>
        <dbReference type="RuleBase" id="RU003960"/>
    </source>
</evidence>
<dbReference type="SUPFAM" id="SSF53790">
    <property type="entry name" value="Tetrapyrrole methylase"/>
    <property type="match status" value="1"/>
</dbReference>
<evidence type="ECO:0000256" key="2">
    <source>
        <dbReference type="ARBA" id="ARBA00005879"/>
    </source>
</evidence>
<dbReference type="EMBL" id="CP041636">
    <property type="protein sequence ID" value="QDO96516.1"/>
    <property type="molecule type" value="Genomic_DNA"/>
</dbReference>
<dbReference type="GO" id="GO:0051266">
    <property type="term" value="F:sirohydrochlorin ferrochelatase activity"/>
    <property type="evidence" value="ECO:0007669"/>
    <property type="project" value="InterPro"/>
</dbReference>
<feature type="active site" description="Proton donor" evidence="14">
    <location>
        <position position="268"/>
    </location>
</feature>
<dbReference type="Pfam" id="PF00590">
    <property type="entry name" value="TP_methylase"/>
    <property type="match status" value="1"/>
</dbReference>
<accession>A0A516GYB5</accession>
<dbReference type="AlphaFoldDB" id="A0A516GYB5"/>
<dbReference type="KEGG" id="fer:FNB15_04165"/>
<feature type="domain" description="Tetrapyrrole methylase" evidence="16">
    <location>
        <begin position="216"/>
        <end position="427"/>
    </location>
</feature>
<name>A0A516GYB5_9PROT</name>
<dbReference type="GO" id="GO:0043115">
    <property type="term" value="F:precorrin-2 dehydrogenase activity"/>
    <property type="evidence" value="ECO:0007669"/>
    <property type="project" value="UniProtKB-EC"/>
</dbReference>
<comment type="similarity">
    <text evidence="2 15">Belongs to the precorrin methyltransferase family.</text>
</comment>
<dbReference type="InterPro" id="IPR006367">
    <property type="entry name" value="Sirohaem_synthase_N"/>
</dbReference>
<evidence type="ECO:0000256" key="13">
    <source>
        <dbReference type="ARBA" id="ARBA00047561"/>
    </source>
</evidence>
<dbReference type="InterPro" id="IPR003043">
    <property type="entry name" value="Uropor_MeTrfase_CS"/>
</dbReference>
<dbReference type="InterPro" id="IPR019478">
    <property type="entry name" value="Sirohaem_synthase_dimer_dom"/>
</dbReference>
<dbReference type="PANTHER" id="PTHR45790:SF1">
    <property type="entry name" value="SIROHEME SYNTHASE"/>
    <property type="match status" value="1"/>
</dbReference>